<dbReference type="PROSITE" id="PS51192">
    <property type="entry name" value="HELICASE_ATP_BIND_1"/>
    <property type="match status" value="1"/>
</dbReference>
<dbReference type="SUPFAM" id="SSF52540">
    <property type="entry name" value="P-loop containing nucleoside triphosphate hydrolases"/>
    <property type="match status" value="1"/>
</dbReference>
<sequence length="610" mass="68156">MIVTDRDKMKAIRDNARKVARFVPESIGRMIVAYISWLIPTERVLRRECKLAEPRGEQLEYMWRDGSSRVWDTERLSRKLARVMQAGTGVRVGVGRYRPIAIEMGRRIRGLVAKQLENRMEDEDDDENVEIDPTTGEPVDCGGSWNIVWDLQSTHGTRIARQHYAVHIGFPGKLQPEMIATFKEISKLWHQFLEGESAEEKGPKRKRKSQATGRQSTSGSAKTTRRKRIKTDQEVARDLDEAMADGLRTLLGPEATWRSDKQAESMRSIMSLKTGQTAINVLPTGAGKSILFMLPAVMRETGTSIVVVPFVALMEDLVTRATAMGVDCIRFRSSLNAGREGVPRAARLVVVSADIVSSAEFSSYADGLLCAGLLQRIFIDECHTVIMDIGYRAKLGELRSLHRYGCPVVLLTATLPVVLEDWFRGEMLAESAVIVRDRTTKLNCRYRIEQVKPGRGAVEKHTVDIIRQLGEQMTGRQKGVIYCRSKGQCEAIAEEIGCGFHHSGMSEKDRHEARTAWADGRGNRWIVATTGLGTGIDIEGIVAVVHMERPYGLVDFVQQTGRGGRRAGEVVESIIVHDGRPQREDGHRSFVDDINQAQMDAFISTPGCRR</sequence>
<protein>
    <recommendedName>
        <fullName evidence="5">DNA 3'-5' helicase</fullName>
        <ecNumber evidence="5">5.6.2.4</ecNumber>
    </recommendedName>
</protein>
<dbReference type="PROSITE" id="PS51194">
    <property type="entry name" value="HELICASE_CTER"/>
    <property type="match status" value="1"/>
</dbReference>
<dbReference type="GO" id="GO:0000724">
    <property type="term" value="P:double-strand break repair via homologous recombination"/>
    <property type="evidence" value="ECO:0007669"/>
    <property type="project" value="TreeGrafter"/>
</dbReference>
<dbReference type="GO" id="GO:0009378">
    <property type="term" value="F:four-way junction helicase activity"/>
    <property type="evidence" value="ECO:0007669"/>
    <property type="project" value="TreeGrafter"/>
</dbReference>
<dbReference type="OrthoDB" id="3522001at2759"/>
<evidence type="ECO:0000256" key="2">
    <source>
        <dbReference type="ARBA" id="ARBA00022741"/>
    </source>
</evidence>
<feature type="non-terminal residue" evidence="9">
    <location>
        <position position="610"/>
    </location>
</feature>
<dbReference type="PANTHER" id="PTHR13710">
    <property type="entry name" value="DNA HELICASE RECQ FAMILY MEMBER"/>
    <property type="match status" value="1"/>
</dbReference>
<name>A0A9P8VV88_9HYPO</name>
<reference evidence="9 10" key="1">
    <citation type="journal article" date="2021" name="Nat. Commun.">
        <title>Genetic determinants of endophytism in the Arabidopsis root mycobiome.</title>
        <authorList>
            <person name="Mesny F."/>
            <person name="Miyauchi S."/>
            <person name="Thiergart T."/>
            <person name="Pickel B."/>
            <person name="Atanasova L."/>
            <person name="Karlsson M."/>
            <person name="Huettel B."/>
            <person name="Barry K.W."/>
            <person name="Haridas S."/>
            <person name="Chen C."/>
            <person name="Bauer D."/>
            <person name="Andreopoulos W."/>
            <person name="Pangilinan J."/>
            <person name="LaButti K."/>
            <person name="Riley R."/>
            <person name="Lipzen A."/>
            <person name="Clum A."/>
            <person name="Drula E."/>
            <person name="Henrissat B."/>
            <person name="Kohler A."/>
            <person name="Grigoriev I.V."/>
            <person name="Martin F.M."/>
            <person name="Hacquard S."/>
        </authorList>
    </citation>
    <scope>NUCLEOTIDE SEQUENCE [LARGE SCALE GENOMIC DNA]</scope>
    <source>
        <strain evidence="9 10">MPI-CAGE-CH-0241</strain>
    </source>
</reference>
<dbReference type="Gene3D" id="3.40.50.300">
    <property type="entry name" value="P-loop containing nucleotide triphosphate hydrolases"/>
    <property type="match status" value="2"/>
</dbReference>
<evidence type="ECO:0000313" key="9">
    <source>
        <dbReference type="EMBL" id="KAH6874264.1"/>
    </source>
</evidence>
<dbReference type="AlphaFoldDB" id="A0A9P8VV88"/>
<keyword evidence="3" id="KW-0067">ATP-binding</keyword>
<dbReference type="Pfam" id="PF00271">
    <property type="entry name" value="Helicase_C"/>
    <property type="match status" value="1"/>
</dbReference>
<dbReference type="InterPro" id="IPR027417">
    <property type="entry name" value="P-loop_NTPase"/>
</dbReference>
<dbReference type="GO" id="GO:0005524">
    <property type="term" value="F:ATP binding"/>
    <property type="evidence" value="ECO:0007669"/>
    <property type="project" value="UniProtKB-KW"/>
</dbReference>
<evidence type="ECO:0000256" key="4">
    <source>
        <dbReference type="ARBA" id="ARBA00034617"/>
    </source>
</evidence>
<feature type="region of interest" description="Disordered" evidence="6">
    <location>
        <begin position="196"/>
        <end position="233"/>
    </location>
</feature>
<feature type="compositionally biased region" description="Polar residues" evidence="6">
    <location>
        <begin position="210"/>
        <end position="222"/>
    </location>
</feature>
<dbReference type="GO" id="GO:0005694">
    <property type="term" value="C:chromosome"/>
    <property type="evidence" value="ECO:0007669"/>
    <property type="project" value="TreeGrafter"/>
</dbReference>
<evidence type="ECO:0000256" key="1">
    <source>
        <dbReference type="ARBA" id="ARBA00005446"/>
    </source>
</evidence>
<dbReference type="SMART" id="SM00487">
    <property type="entry name" value="DEXDc"/>
    <property type="match status" value="1"/>
</dbReference>
<comment type="catalytic activity">
    <reaction evidence="4">
        <text>Couples ATP hydrolysis with the unwinding of duplex DNA by translocating in the 3'-5' direction.</text>
        <dbReference type="EC" id="5.6.2.4"/>
    </reaction>
</comment>
<feature type="domain" description="Helicase C-terminal" evidence="8">
    <location>
        <begin position="465"/>
        <end position="610"/>
    </location>
</feature>
<evidence type="ECO:0000313" key="10">
    <source>
        <dbReference type="Proteomes" id="UP000777438"/>
    </source>
</evidence>
<gene>
    <name evidence="9" type="ORF">B0T10DRAFT_498956</name>
</gene>
<evidence type="ECO:0000256" key="6">
    <source>
        <dbReference type="SAM" id="MobiDB-lite"/>
    </source>
</evidence>
<evidence type="ECO:0000256" key="3">
    <source>
        <dbReference type="ARBA" id="ARBA00022840"/>
    </source>
</evidence>
<feature type="domain" description="Helicase ATP-binding" evidence="7">
    <location>
        <begin position="269"/>
        <end position="433"/>
    </location>
</feature>
<comment type="caution">
    <text evidence="9">The sequence shown here is derived from an EMBL/GenBank/DDBJ whole genome shotgun (WGS) entry which is preliminary data.</text>
</comment>
<evidence type="ECO:0000256" key="5">
    <source>
        <dbReference type="ARBA" id="ARBA00034808"/>
    </source>
</evidence>
<accession>A0A9P8VV88</accession>
<dbReference type="GO" id="GO:0005737">
    <property type="term" value="C:cytoplasm"/>
    <property type="evidence" value="ECO:0007669"/>
    <property type="project" value="TreeGrafter"/>
</dbReference>
<proteinExistence type="inferred from homology"/>
<dbReference type="Pfam" id="PF00270">
    <property type="entry name" value="DEAD"/>
    <property type="match status" value="1"/>
</dbReference>
<dbReference type="InterPro" id="IPR001650">
    <property type="entry name" value="Helicase_C-like"/>
</dbReference>
<dbReference type="GO" id="GO:0016787">
    <property type="term" value="F:hydrolase activity"/>
    <property type="evidence" value="ECO:0007669"/>
    <property type="project" value="UniProtKB-KW"/>
</dbReference>
<dbReference type="EC" id="5.6.2.4" evidence="5"/>
<keyword evidence="9" id="KW-0378">Hydrolase</keyword>
<comment type="similarity">
    <text evidence="1">Belongs to the helicase family. RecQ subfamily.</text>
</comment>
<keyword evidence="2" id="KW-0547">Nucleotide-binding</keyword>
<dbReference type="PANTHER" id="PTHR13710:SF154">
    <property type="entry name" value="RECQ HELICASE, PUTATIVE (AFU_ORTHOLOGUE AFUA_6G14720)-RELATED"/>
    <property type="match status" value="1"/>
</dbReference>
<dbReference type="InterPro" id="IPR011545">
    <property type="entry name" value="DEAD/DEAH_box_helicase_dom"/>
</dbReference>
<dbReference type="GO" id="GO:0043138">
    <property type="term" value="F:3'-5' DNA helicase activity"/>
    <property type="evidence" value="ECO:0007669"/>
    <property type="project" value="UniProtKB-EC"/>
</dbReference>
<organism evidence="9 10">
    <name type="scientific">Thelonectria olida</name>
    <dbReference type="NCBI Taxonomy" id="1576542"/>
    <lineage>
        <taxon>Eukaryota</taxon>
        <taxon>Fungi</taxon>
        <taxon>Dikarya</taxon>
        <taxon>Ascomycota</taxon>
        <taxon>Pezizomycotina</taxon>
        <taxon>Sordariomycetes</taxon>
        <taxon>Hypocreomycetidae</taxon>
        <taxon>Hypocreales</taxon>
        <taxon>Nectriaceae</taxon>
        <taxon>Thelonectria</taxon>
    </lineage>
</organism>
<dbReference type="EMBL" id="JAGPYM010000040">
    <property type="protein sequence ID" value="KAH6874264.1"/>
    <property type="molecule type" value="Genomic_DNA"/>
</dbReference>
<evidence type="ECO:0000259" key="8">
    <source>
        <dbReference type="PROSITE" id="PS51194"/>
    </source>
</evidence>
<dbReference type="Proteomes" id="UP000777438">
    <property type="component" value="Unassembled WGS sequence"/>
</dbReference>
<dbReference type="InterPro" id="IPR014001">
    <property type="entry name" value="Helicase_ATP-bd"/>
</dbReference>
<dbReference type="SMART" id="SM00490">
    <property type="entry name" value="HELICc"/>
    <property type="match status" value="1"/>
</dbReference>
<keyword evidence="10" id="KW-1185">Reference proteome</keyword>
<dbReference type="GO" id="GO:0003676">
    <property type="term" value="F:nucleic acid binding"/>
    <property type="evidence" value="ECO:0007669"/>
    <property type="project" value="InterPro"/>
</dbReference>
<evidence type="ECO:0000259" key="7">
    <source>
        <dbReference type="PROSITE" id="PS51192"/>
    </source>
</evidence>